<proteinExistence type="predicted"/>
<dbReference type="EMBL" id="GBRH01233733">
    <property type="protein sequence ID" value="JAD64162.1"/>
    <property type="molecule type" value="Transcribed_RNA"/>
</dbReference>
<accession>A0A0A9BY32</accession>
<reference evidence="1" key="2">
    <citation type="journal article" date="2015" name="Data Brief">
        <title>Shoot transcriptome of the giant reed, Arundo donax.</title>
        <authorList>
            <person name="Barrero R.A."/>
            <person name="Guerrero F.D."/>
            <person name="Moolhuijzen P."/>
            <person name="Goolsby J.A."/>
            <person name="Tidwell J."/>
            <person name="Bellgard S.E."/>
            <person name="Bellgard M.I."/>
        </authorList>
    </citation>
    <scope>NUCLEOTIDE SEQUENCE</scope>
    <source>
        <tissue evidence="1">Shoot tissue taken approximately 20 cm above the soil surface</tissue>
    </source>
</reference>
<organism evidence="1">
    <name type="scientific">Arundo donax</name>
    <name type="common">Giant reed</name>
    <name type="synonym">Donax arundinaceus</name>
    <dbReference type="NCBI Taxonomy" id="35708"/>
    <lineage>
        <taxon>Eukaryota</taxon>
        <taxon>Viridiplantae</taxon>
        <taxon>Streptophyta</taxon>
        <taxon>Embryophyta</taxon>
        <taxon>Tracheophyta</taxon>
        <taxon>Spermatophyta</taxon>
        <taxon>Magnoliopsida</taxon>
        <taxon>Liliopsida</taxon>
        <taxon>Poales</taxon>
        <taxon>Poaceae</taxon>
        <taxon>PACMAD clade</taxon>
        <taxon>Arundinoideae</taxon>
        <taxon>Arundineae</taxon>
        <taxon>Arundo</taxon>
    </lineage>
</organism>
<reference evidence="1" key="1">
    <citation type="submission" date="2014-09" db="EMBL/GenBank/DDBJ databases">
        <authorList>
            <person name="Magalhaes I.L.F."/>
            <person name="Oliveira U."/>
            <person name="Santos F.R."/>
            <person name="Vidigal T.H.D.A."/>
            <person name="Brescovit A.D."/>
            <person name="Santos A.J."/>
        </authorList>
    </citation>
    <scope>NUCLEOTIDE SEQUENCE</scope>
    <source>
        <tissue evidence="1">Shoot tissue taken approximately 20 cm above the soil surface</tissue>
    </source>
</reference>
<dbReference type="AlphaFoldDB" id="A0A0A9BY32"/>
<name>A0A0A9BY32_ARUDO</name>
<protein>
    <submittedName>
        <fullName evidence="1">Uncharacterized protein</fullName>
    </submittedName>
</protein>
<evidence type="ECO:0000313" key="1">
    <source>
        <dbReference type="EMBL" id="JAD64162.1"/>
    </source>
</evidence>
<sequence length="28" mass="3369">MLYRGRGSFFIQFLGKLKKLTMQLLNQH</sequence>